<dbReference type="Pfam" id="PF13835">
    <property type="entry name" value="DUF4194"/>
    <property type="match status" value="1"/>
</dbReference>
<dbReference type="InterPro" id="IPR025449">
    <property type="entry name" value="JetB"/>
</dbReference>
<dbReference type="Proteomes" id="UP000518300">
    <property type="component" value="Unassembled WGS sequence"/>
</dbReference>
<proteinExistence type="predicted"/>
<keyword evidence="2" id="KW-1185">Reference proteome</keyword>
<dbReference type="AlphaFoldDB" id="A0A848LRC0"/>
<dbReference type="RefSeq" id="WP_169349536.1">
    <property type="nucleotide sequence ID" value="NZ_JABBJJ010000237.1"/>
</dbReference>
<gene>
    <name evidence="1" type="ORF">HG543_36470</name>
</gene>
<accession>A0A848LRC0</accession>
<evidence type="ECO:0000313" key="2">
    <source>
        <dbReference type="Proteomes" id="UP000518300"/>
    </source>
</evidence>
<dbReference type="EMBL" id="JABBJJ010000237">
    <property type="protein sequence ID" value="NMO20316.1"/>
    <property type="molecule type" value="Genomic_DNA"/>
</dbReference>
<comment type="caution">
    <text evidence="1">The sequence shown here is derived from an EMBL/GenBank/DDBJ whole genome shotgun (WGS) entry which is preliminary data.</text>
</comment>
<protein>
    <submittedName>
        <fullName evidence="1">DUF4194 domain-containing protein</fullName>
    </submittedName>
</protein>
<evidence type="ECO:0000313" key="1">
    <source>
        <dbReference type="EMBL" id="NMO20316.1"/>
    </source>
</evidence>
<reference evidence="1 2" key="1">
    <citation type="submission" date="2020-04" db="EMBL/GenBank/DDBJ databases">
        <title>Draft genome of Pyxidicoccus fallax type strain.</title>
        <authorList>
            <person name="Whitworth D.E."/>
        </authorList>
    </citation>
    <scope>NUCLEOTIDE SEQUENCE [LARGE SCALE GENOMIC DNA]</scope>
    <source>
        <strain evidence="1 2">DSM 14698</strain>
    </source>
</reference>
<organism evidence="1 2">
    <name type="scientific">Pyxidicoccus fallax</name>
    <dbReference type="NCBI Taxonomy" id="394095"/>
    <lineage>
        <taxon>Bacteria</taxon>
        <taxon>Pseudomonadati</taxon>
        <taxon>Myxococcota</taxon>
        <taxon>Myxococcia</taxon>
        <taxon>Myxococcales</taxon>
        <taxon>Cystobacterineae</taxon>
        <taxon>Myxococcaceae</taxon>
        <taxon>Pyxidicoccus</taxon>
    </lineage>
</organism>
<name>A0A848LRC0_9BACT</name>
<sequence>MTPNPSRASEACDSLSLVLVALMKGVVYQEGDPTLWQGLLNLHPRVREHVAVLGLQLVLDEREGYAYLRQQPTAEGGAEVPHLVARRQLSYGVSLLLALLRKKLAEAEATAHGGRLVLRREDILELVRLFLPEGTNEARMMDRLDADLAKVVELGFLRKLRGGDEAYEVRRILKAFVDAQWLDTFQQKLADYRAHLRADLPDENGATQ</sequence>